<dbReference type="OrthoDB" id="4036215at2759"/>
<sequence length="260" mass="29188">MSANLIDSYLQLDEDPDELRTPDEDMLDLELHLSSHRQMLIHTQPIYLINTSKLQTPQQQVIRADLSKNSPWMTESSVFSCDSSLRGLLHEQDEFHEGALHFNAASAFTPDSDQCAGHYEKTALLPMPSLFARDDLDFACAPDTMADDELFFQLAAAPAGPLPNHVATTTTTAPPLPAIAPAMVPPFAPNLGVNNFADAVNPYHDSVTWNSPEQCEFVHALTSKLSRYCGYFVADSKEMEYFDKIRLQEIEYRLCKTYFH</sequence>
<accession>A0A109UZ23</accession>
<protein>
    <submittedName>
        <fullName evidence="1">HDL301Wp</fullName>
    </submittedName>
</protein>
<dbReference type="GeneID" id="28723689"/>
<organism evidence="1 2">
    <name type="scientific">Eremothecium sinecaudum</name>
    <dbReference type="NCBI Taxonomy" id="45286"/>
    <lineage>
        <taxon>Eukaryota</taxon>
        <taxon>Fungi</taxon>
        <taxon>Dikarya</taxon>
        <taxon>Ascomycota</taxon>
        <taxon>Saccharomycotina</taxon>
        <taxon>Saccharomycetes</taxon>
        <taxon>Saccharomycetales</taxon>
        <taxon>Saccharomycetaceae</taxon>
        <taxon>Eremothecium</taxon>
    </lineage>
</organism>
<dbReference type="EMBL" id="CP014244">
    <property type="protein sequence ID" value="AMD20443.1"/>
    <property type="molecule type" value="Genomic_DNA"/>
</dbReference>
<dbReference type="RefSeq" id="XP_017987439.1">
    <property type="nucleotide sequence ID" value="XM_018131983.1"/>
</dbReference>
<reference evidence="1 2" key="1">
    <citation type="submission" date="2016-01" db="EMBL/GenBank/DDBJ databases">
        <title>Genome sequence of the yeast Holleya sinecauda.</title>
        <authorList>
            <person name="Dietrich F.S."/>
        </authorList>
    </citation>
    <scope>NUCLEOTIDE SEQUENCE [LARGE SCALE GENOMIC DNA]</scope>
    <source>
        <strain evidence="1 2">ATCC 58844</strain>
    </source>
</reference>
<proteinExistence type="predicted"/>
<name>A0A109UZ23_9SACH</name>
<dbReference type="AlphaFoldDB" id="A0A109UZ23"/>
<evidence type="ECO:0000313" key="1">
    <source>
        <dbReference type="EMBL" id="AMD20443.1"/>
    </source>
</evidence>
<dbReference type="STRING" id="45286.A0A109UZ23"/>
<keyword evidence="2" id="KW-1185">Reference proteome</keyword>
<evidence type="ECO:0000313" key="2">
    <source>
        <dbReference type="Proteomes" id="UP000243052"/>
    </source>
</evidence>
<dbReference type="Proteomes" id="UP000243052">
    <property type="component" value="Chromosome iv"/>
</dbReference>
<gene>
    <name evidence="1" type="ORF">AW171_hschr42336</name>
</gene>